<dbReference type="PANTHER" id="PTHR33217:SF8">
    <property type="entry name" value="MUTATOR FAMILY TRANSPOSASE"/>
    <property type="match status" value="1"/>
</dbReference>
<dbReference type="GO" id="GO:0004803">
    <property type="term" value="F:transposase activity"/>
    <property type="evidence" value="ECO:0007669"/>
    <property type="project" value="UniProtKB-UniRule"/>
</dbReference>
<reference evidence="8 9" key="1">
    <citation type="submission" date="2018-11" db="EMBL/GenBank/DDBJ databases">
        <title>Microbial catabolism of amino acid.</title>
        <authorList>
            <person name="Hibi M."/>
            <person name="Ogawa J."/>
        </authorList>
    </citation>
    <scope>NUCLEOTIDE SEQUENCE [LARGE SCALE GENOMIC DNA]</scope>
    <source>
        <strain evidence="8 9">C31-06</strain>
    </source>
</reference>
<accession>A0A402C479</accession>
<comment type="function">
    <text evidence="1 6">Required for the transposition of the insertion element.</text>
</comment>
<dbReference type="Pfam" id="PF00872">
    <property type="entry name" value="Transposase_mut"/>
    <property type="match status" value="1"/>
</dbReference>
<protein>
    <recommendedName>
        <fullName evidence="6">Mutator family transposase</fullName>
    </recommendedName>
</protein>
<comment type="caution">
    <text evidence="8">The sequence shown here is derived from an EMBL/GenBank/DDBJ whole genome shotgun (WGS) entry which is preliminary data.</text>
</comment>
<dbReference type="Proteomes" id="UP000287519">
    <property type="component" value="Unassembled WGS sequence"/>
</dbReference>
<keyword evidence="6" id="KW-0814">Transposable element</keyword>
<sequence length="203" mass="21874">MTTRSWRPITVGHAKAEGVELVGPNGLLNQLTANVLETALEAEMDEHLGYEKHQFTGRDGGNSRNGRGSKTVLTEIGPVETQVPRDTDASFDPQIVKKRQRRLTGVDEIVLSLSAKGLTTGEISAHFDDDYGASVSRRRSARFPRALRAGRCPHRSHPPGSDRRTPDASHPRHRSPAGPASCSDGRSVGTPGRTGSAPVADLR</sequence>
<proteinExistence type="inferred from homology"/>
<evidence type="ECO:0000256" key="6">
    <source>
        <dbReference type="RuleBase" id="RU365089"/>
    </source>
</evidence>
<evidence type="ECO:0000256" key="5">
    <source>
        <dbReference type="ARBA" id="ARBA00023172"/>
    </source>
</evidence>
<name>A0A402C479_RHOWR</name>
<evidence type="ECO:0000256" key="1">
    <source>
        <dbReference type="ARBA" id="ARBA00002190"/>
    </source>
</evidence>
<keyword evidence="3 6" id="KW-0815">Transposition</keyword>
<dbReference type="PANTHER" id="PTHR33217">
    <property type="entry name" value="TRANSPOSASE FOR INSERTION SEQUENCE ELEMENT IS1081"/>
    <property type="match status" value="1"/>
</dbReference>
<dbReference type="InterPro" id="IPR001207">
    <property type="entry name" value="Transposase_mutator"/>
</dbReference>
<dbReference type="AlphaFoldDB" id="A0A402C479"/>
<evidence type="ECO:0000256" key="4">
    <source>
        <dbReference type="ARBA" id="ARBA00023125"/>
    </source>
</evidence>
<dbReference type="EMBL" id="BHYM01000019">
    <property type="protein sequence ID" value="GCE38454.1"/>
    <property type="molecule type" value="Genomic_DNA"/>
</dbReference>
<feature type="region of interest" description="Disordered" evidence="7">
    <location>
        <begin position="134"/>
        <end position="203"/>
    </location>
</feature>
<keyword evidence="9" id="KW-1185">Reference proteome</keyword>
<evidence type="ECO:0000256" key="2">
    <source>
        <dbReference type="ARBA" id="ARBA00010961"/>
    </source>
</evidence>
<keyword evidence="5 6" id="KW-0233">DNA recombination</keyword>
<gene>
    <name evidence="8" type="ORF">Rhow_001506</name>
</gene>
<evidence type="ECO:0000313" key="9">
    <source>
        <dbReference type="Proteomes" id="UP000287519"/>
    </source>
</evidence>
<evidence type="ECO:0000313" key="8">
    <source>
        <dbReference type="EMBL" id="GCE38454.1"/>
    </source>
</evidence>
<dbReference type="GO" id="GO:0006313">
    <property type="term" value="P:DNA transposition"/>
    <property type="evidence" value="ECO:0007669"/>
    <property type="project" value="UniProtKB-UniRule"/>
</dbReference>
<dbReference type="GO" id="GO:0003677">
    <property type="term" value="F:DNA binding"/>
    <property type="evidence" value="ECO:0007669"/>
    <property type="project" value="UniProtKB-UniRule"/>
</dbReference>
<comment type="similarity">
    <text evidence="2 6">Belongs to the transposase mutator family.</text>
</comment>
<feature type="compositionally biased region" description="Basic and acidic residues" evidence="7">
    <location>
        <begin position="160"/>
        <end position="170"/>
    </location>
</feature>
<evidence type="ECO:0000256" key="3">
    <source>
        <dbReference type="ARBA" id="ARBA00022578"/>
    </source>
</evidence>
<keyword evidence="4 6" id="KW-0238">DNA-binding</keyword>
<organism evidence="8 9">
    <name type="scientific">Rhodococcus wratislaviensis</name>
    <name type="common">Tsukamurella wratislaviensis</name>
    <dbReference type="NCBI Taxonomy" id="44752"/>
    <lineage>
        <taxon>Bacteria</taxon>
        <taxon>Bacillati</taxon>
        <taxon>Actinomycetota</taxon>
        <taxon>Actinomycetes</taxon>
        <taxon>Mycobacteriales</taxon>
        <taxon>Nocardiaceae</taxon>
        <taxon>Rhodococcus</taxon>
    </lineage>
</organism>
<evidence type="ECO:0000256" key="7">
    <source>
        <dbReference type="SAM" id="MobiDB-lite"/>
    </source>
</evidence>